<keyword evidence="3" id="KW-0547">Nucleotide-binding</keyword>
<keyword evidence="4" id="KW-0067">ATP-binding</keyword>
<evidence type="ECO:0000256" key="1">
    <source>
        <dbReference type="ARBA" id="ARBA00013165"/>
    </source>
</evidence>
<dbReference type="AlphaFoldDB" id="A0A2R6NXG8"/>
<keyword evidence="11" id="KW-1185">Reference proteome</keyword>
<keyword evidence="5" id="KW-0648">Protein biosynthesis</keyword>
<gene>
    <name evidence="10" type="ORF">PHLCEN_2v7374</name>
</gene>
<dbReference type="InterPro" id="IPR013155">
    <property type="entry name" value="M/V/L/I-tRNA-synth_anticd-bd"/>
</dbReference>
<dbReference type="PANTHER" id="PTHR42765:SF1">
    <property type="entry name" value="ISOLEUCINE--TRNA LIGASE, MITOCHONDRIAL"/>
    <property type="match status" value="1"/>
</dbReference>
<dbReference type="SUPFAM" id="SSF50677">
    <property type="entry name" value="ValRS/IleRS/LeuRS editing domain"/>
    <property type="match status" value="1"/>
</dbReference>
<dbReference type="Gene3D" id="3.90.740.10">
    <property type="entry name" value="Valyl/Leucyl/Isoleucyl-tRNA synthetase, editing domain"/>
    <property type="match status" value="1"/>
</dbReference>
<dbReference type="Pfam" id="PF08264">
    <property type="entry name" value="Anticodon_1"/>
    <property type="match status" value="1"/>
</dbReference>
<dbReference type="Pfam" id="PF00133">
    <property type="entry name" value="tRNA-synt_1"/>
    <property type="match status" value="1"/>
</dbReference>
<organism evidence="10 11">
    <name type="scientific">Hermanssonia centrifuga</name>
    <dbReference type="NCBI Taxonomy" id="98765"/>
    <lineage>
        <taxon>Eukaryota</taxon>
        <taxon>Fungi</taxon>
        <taxon>Dikarya</taxon>
        <taxon>Basidiomycota</taxon>
        <taxon>Agaricomycotina</taxon>
        <taxon>Agaricomycetes</taxon>
        <taxon>Polyporales</taxon>
        <taxon>Meruliaceae</taxon>
        <taxon>Hermanssonia</taxon>
    </lineage>
</organism>
<dbReference type="GO" id="GO:0005524">
    <property type="term" value="F:ATP binding"/>
    <property type="evidence" value="ECO:0007669"/>
    <property type="project" value="UniProtKB-KW"/>
</dbReference>
<keyword evidence="2" id="KW-0436">Ligase</keyword>
<keyword evidence="6" id="KW-0030">Aminoacyl-tRNA synthetase</keyword>
<evidence type="ECO:0000313" key="10">
    <source>
        <dbReference type="EMBL" id="PSR78627.1"/>
    </source>
</evidence>
<evidence type="ECO:0000256" key="4">
    <source>
        <dbReference type="ARBA" id="ARBA00022840"/>
    </source>
</evidence>
<dbReference type="EMBL" id="MLYV02000733">
    <property type="protein sequence ID" value="PSR78627.1"/>
    <property type="molecule type" value="Genomic_DNA"/>
</dbReference>
<dbReference type="SUPFAM" id="SSF52374">
    <property type="entry name" value="Nucleotidylyl transferase"/>
    <property type="match status" value="1"/>
</dbReference>
<dbReference type="InterPro" id="IPR002301">
    <property type="entry name" value="Ile-tRNA-ligase"/>
</dbReference>
<dbReference type="OrthoDB" id="10264412at2759"/>
<reference evidence="10 11" key="1">
    <citation type="submission" date="2018-02" db="EMBL/GenBank/DDBJ databases">
        <title>Genome sequence of the basidiomycete white-rot fungus Phlebia centrifuga.</title>
        <authorList>
            <person name="Granchi Z."/>
            <person name="Peng M."/>
            <person name="de Vries R.P."/>
            <person name="Hilden K."/>
            <person name="Makela M.R."/>
            <person name="Grigoriev I."/>
            <person name="Riley R."/>
        </authorList>
    </citation>
    <scope>NUCLEOTIDE SEQUENCE [LARGE SCALE GENOMIC DNA]</scope>
    <source>
        <strain evidence="10 11">FBCC195</strain>
    </source>
</reference>
<dbReference type="InterPro" id="IPR009080">
    <property type="entry name" value="tRNAsynth_Ia_anticodon-bd"/>
</dbReference>
<dbReference type="GO" id="GO:0005739">
    <property type="term" value="C:mitochondrion"/>
    <property type="evidence" value="ECO:0007669"/>
    <property type="project" value="TreeGrafter"/>
</dbReference>
<dbReference type="InterPro" id="IPR050081">
    <property type="entry name" value="Ile-tRNA_ligase"/>
</dbReference>
<feature type="domain" description="Aminoacyl-tRNA synthetase class Ia" evidence="8">
    <location>
        <begin position="22"/>
        <end position="597"/>
    </location>
</feature>
<evidence type="ECO:0000256" key="2">
    <source>
        <dbReference type="ARBA" id="ARBA00022598"/>
    </source>
</evidence>
<dbReference type="InterPro" id="IPR009008">
    <property type="entry name" value="Val/Leu/Ile-tRNA-synth_edit"/>
</dbReference>
<dbReference type="InterPro" id="IPR002300">
    <property type="entry name" value="aa-tRNA-synth_Ia"/>
</dbReference>
<name>A0A2R6NXG8_9APHY</name>
<dbReference type="GO" id="GO:0000049">
    <property type="term" value="F:tRNA binding"/>
    <property type="evidence" value="ECO:0007669"/>
    <property type="project" value="InterPro"/>
</dbReference>
<dbReference type="InterPro" id="IPR033708">
    <property type="entry name" value="Anticodon_Ile_BEm"/>
</dbReference>
<feature type="domain" description="Methionyl/Valyl/Leucyl/Isoleucyl-tRNA synthetase anticodon-binding" evidence="9">
    <location>
        <begin position="643"/>
        <end position="752"/>
    </location>
</feature>
<dbReference type="SUPFAM" id="SSF47323">
    <property type="entry name" value="Anticodon-binding domain of a subclass of class I aminoacyl-tRNA synthetases"/>
    <property type="match status" value="1"/>
</dbReference>
<dbReference type="Gene3D" id="3.40.50.620">
    <property type="entry name" value="HUPs"/>
    <property type="match status" value="2"/>
</dbReference>
<dbReference type="GO" id="GO:0006428">
    <property type="term" value="P:isoleucyl-tRNA aminoacylation"/>
    <property type="evidence" value="ECO:0007669"/>
    <property type="project" value="InterPro"/>
</dbReference>
<dbReference type="GO" id="GO:0004822">
    <property type="term" value="F:isoleucine-tRNA ligase activity"/>
    <property type="evidence" value="ECO:0007669"/>
    <property type="project" value="UniProtKB-EC"/>
</dbReference>
<dbReference type="EC" id="6.1.1.5" evidence="1"/>
<evidence type="ECO:0000256" key="3">
    <source>
        <dbReference type="ARBA" id="ARBA00022741"/>
    </source>
</evidence>
<evidence type="ECO:0000259" key="8">
    <source>
        <dbReference type="Pfam" id="PF00133"/>
    </source>
</evidence>
<dbReference type="STRING" id="98765.A0A2R6NXG8"/>
<sequence>MVRHMPMAICIWKDLSEADSVTIRKEAEKYAKEQIQSQMAQFKQFGIMSSWTTDTTYRTLDHDYEIRQLRIFQKMVERGLIYRHHRPVYYSPSSRSALAEAELEYKDSHVSHSTYVSYDLDLIRRDDWSPALGELIRQQPRAQLLVWTTTPWTFTANMAIAVNPDMRYIVMIDQKKPELGAVIFATERRPALRSILEEMQWDTVLGEIQGSDLAHASYRPLFSKLVDAPSLPVIPSSHVTPSSGTGLVHCAPAHGQEDYAVFRALGLMPASSASSIVCHVDSLGKFKPTVAEVLGNGFRELVEGKDVLGEGGKAMVSVLREIGVLRKIERIKHRYPYDWKTDQPVITMATSQWFANLDAIKDDAIAALQDVQFEPPQSRNRLETYVRSRSEWCISRQRVWGVPIPALYHLPTKRAVLDYASLSHILSILEKKGVRHWWDGSVEEFVPPYLRIDGENVNEAWMKGTDTMDVWFDSGTSWSMLEGLAKDDEVADRREGQYADVCLEGSDQHRGWFQSQLLTAVGCAQPERTQVSPYGTLITHGMVLDEKGKKMSKSLGNIVSPMTIINGGDNLKQDPVYGTEVLRLWAATVESGNDMSIGPKILSQCMESVRKIRNSARFILGNLGDKRQPQQEKVTHEHFSLADRYVMHKLYELESTSLEGYAKYDFARVVSSLSNFANITLSSLYFHITKDCLYADAPNSIGRRAVVTVMDQILETMTSVMAPILPHVAEEIHQTLHADNAHVSSVFCEPWKPLVVEKIW</sequence>
<dbReference type="Gene3D" id="1.10.730.20">
    <property type="match status" value="1"/>
</dbReference>
<evidence type="ECO:0000259" key="9">
    <source>
        <dbReference type="Pfam" id="PF08264"/>
    </source>
</evidence>
<evidence type="ECO:0000256" key="7">
    <source>
        <dbReference type="ARBA" id="ARBA00032665"/>
    </source>
</evidence>
<evidence type="ECO:0000313" key="11">
    <source>
        <dbReference type="Proteomes" id="UP000186601"/>
    </source>
</evidence>
<accession>A0A2R6NXG8</accession>
<evidence type="ECO:0000256" key="6">
    <source>
        <dbReference type="ARBA" id="ARBA00023146"/>
    </source>
</evidence>
<dbReference type="InterPro" id="IPR014729">
    <property type="entry name" value="Rossmann-like_a/b/a_fold"/>
</dbReference>
<dbReference type="Proteomes" id="UP000186601">
    <property type="component" value="Unassembled WGS sequence"/>
</dbReference>
<dbReference type="GO" id="GO:0002161">
    <property type="term" value="F:aminoacyl-tRNA deacylase activity"/>
    <property type="evidence" value="ECO:0007669"/>
    <property type="project" value="InterPro"/>
</dbReference>
<evidence type="ECO:0000256" key="5">
    <source>
        <dbReference type="ARBA" id="ARBA00022917"/>
    </source>
</evidence>
<protein>
    <recommendedName>
        <fullName evidence="1">isoleucine--tRNA ligase</fullName>
        <ecNumber evidence="1">6.1.1.5</ecNumber>
    </recommendedName>
    <alternativeName>
        <fullName evidence="7">Isoleucyl-tRNA synthetase</fullName>
    </alternativeName>
</protein>
<dbReference type="PANTHER" id="PTHR42765">
    <property type="entry name" value="SOLEUCYL-TRNA SYNTHETASE"/>
    <property type="match status" value="1"/>
</dbReference>
<comment type="caution">
    <text evidence="10">The sequence shown here is derived from an EMBL/GenBank/DDBJ whole genome shotgun (WGS) entry which is preliminary data.</text>
</comment>
<proteinExistence type="predicted"/>
<dbReference type="PRINTS" id="PR00984">
    <property type="entry name" value="TRNASYNTHILE"/>
</dbReference>
<dbReference type="GO" id="GO:0032543">
    <property type="term" value="P:mitochondrial translation"/>
    <property type="evidence" value="ECO:0007669"/>
    <property type="project" value="TreeGrafter"/>
</dbReference>
<dbReference type="CDD" id="cd07960">
    <property type="entry name" value="Anticodon_Ia_Ile_BEm"/>
    <property type="match status" value="1"/>
</dbReference>